<dbReference type="InterPro" id="IPR001245">
    <property type="entry name" value="Ser-Thr/Tyr_kinase_cat_dom"/>
</dbReference>
<evidence type="ECO:0000313" key="23">
    <source>
        <dbReference type="Proteomes" id="UP000283530"/>
    </source>
</evidence>
<reference evidence="22 23" key="1">
    <citation type="journal article" date="2019" name="Nat. Plants">
        <title>Stout camphor tree genome fills gaps in understanding of flowering plant genome evolution.</title>
        <authorList>
            <person name="Chaw S.M."/>
            <person name="Liu Y.C."/>
            <person name="Wu Y.W."/>
            <person name="Wang H.Y."/>
            <person name="Lin C.I."/>
            <person name="Wu C.S."/>
            <person name="Ke H.M."/>
            <person name="Chang L.Y."/>
            <person name="Hsu C.Y."/>
            <person name="Yang H.T."/>
            <person name="Sudianto E."/>
            <person name="Hsu M.H."/>
            <person name="Wu K.P."/>
            <person name="Wang L.N."/>
            <person name="Leebens-Mack J.H."/>
            <person name="Tsai I.J."/>
        </authorList>
    </citation>
    <scope>NUCLEOTIDE SEQUENCE [LARGE SCALE GENOMIC DNA]</scope>
    <source>
        <strain evidence="23">cv. Chaw 1501</strain>
        <tissue evidence="22">Young leaves</tissue>
    </source>
</reference>
<dbReference type="PROSITE" id="PS00107">
    <property type="entry name" value="PROTEIN_KINASE_ATP"/>
    <property type="match status" value="1"/>
</dbReference>
<dbReference type="InterPro" id="IPR001611">
    <property type="entry name" value="Leu-rich_rpt"/>
</dbReference>
<organism evidence="22 23">
    <name type="scientific">Cinnamomum micranthum f. kanehirae</name>
    <dbReference type="NCBI Taxonomy" id="337451"/>
    <lineage>
        <taxon>Eukaryota</taxon>
        <taxon>Viridiplantae</taxon>
        <taxon>Streptophyta</taxon>
        <taxon>Embryophyta</taxon>
        <taxon>Tracheophyta</taxon>
        <taxon>Spermatophyta</taxon>
        <taxon>Magnoliopsida</taxon>
        <taxon>Magnoliidae</taxon>
        <taxon>Laurales</taxon>
        <taxon>Lauraceae</taxon>
        <taxon>Cinnamomum</taxon>
    </lineage>
</organism>
<dbReference type="CDD" id="cd14066">
    <property type="entry name" value="STKc_IRAK"/>
    <property type="match status" value="1"/>
</dbReference>
<dbReference type="InterPro" id="IPR008271">
    <property type="entry name" value="Ser/Thr_kinase_AS"/>
</dbReference>
<keyword evidence="11 22" id="KW-0418">Kinase</keyword>
<dbReference type="SUPFAM" id="SSF56112">
    <property type="entry name" value="Protein kinase-like (PK-like)"/>
    <property type="match status" value="1"/>
</dbReference>
<evidence type="ECO:0000256" key="19">
    <source>
        <dbReference type="SAM" id="Phobius"/>
    </source>
</evidence>
<dbReference type="GO" id="GO:0004674">
    <property type="term" value="F:protein serine/threonine kinase activity"/>
    <property type="evidence" value="ECO:0007669"/>
    <property type="project" value="UniProtKB-KW"/>
</dbReference>
<keyword evidence="15 22" id="KW-0675">Receptor</keyword>
<dbReference type="OrthoDB" id="2017114at2759"/>
<feature type="chain" id="PRO_5019032849" description="non-specific serine/threonine protein kinase" evidence="20">
    <location>
        <begin position="21"/>
        <end position="946"/>
    </location>
</feature>
<dbReference type="EMBL" id="QPKB01000002">
    <property type="protein sequence ID" value="RWR78158.1"/>
    <property type="molecule type" value="Genomic_DNA"/>
</dbReference>
<evidence type="ECO:0000256" key="16">
    <source>
        <dbReference type="ARBA" id="ARBA00047899"/>
    </source>
</evidence>
<dbReference type="Gene3D" id="3.80.10.10">
    <property type="entry name" value="Ribonuclease Inhibitor"/>
    <property type="match status" value="1"/>
</dbReference>
<evidence type="ECO:0000256" key="4">
    <source>
        <dbReference type="ARBA" id="ARBA00022553"/>
    </source>
</evidence>
<name>A0A443NI13_9MAGN</name>
<evidence type="ECO:0000256" key="11">
    <source>
        <dbReference type="ARBA" id="ARBA00022777"/>
    </source>
</evidence>
<evidence type="ECO:0000259" key="21">
    <source>
        <dbReference type="PROSITE" id="PS50011"/>
    </source>
</evidence>
<dbReference type="GO" id="GO:0016020">
    <property type="term" value="C:membrane"/>
    <property type="evidence" value="ECO:0007669"/>
    <property type="project" value="UniProtKB-SubCell"/>
</dbReference>
<evidence type="ECO:0000256" key="9">
    <source>
        <dbReference type="ARBA" id="ARBA00022737"/>
    </source>
</evidence>
<comment type="catalytic activity">
    <reaction evidence="16">
        <text>L-threonyl-[protein] + ATP = O-phospho-L-threonyl-[protein] + ADP + H(+)</text>
        <dbReference type="Rhea" id="RHEA:46608"/>
        <dbReference type="Rhea" id="RHEA-COMP:11060"/>
        <dbReference type="Rhea" id="RHEA-COMP:11605"/>
        <dbReference type="ChEBI" id="CHEBI:15378"/>
        <dbReference type="ChEBI" id="CHEBI:30013"/>
        <dbReference type="ChEBI" id="CHEBI:30616"/>
        <dbReference type="ChEBI" id="CHEBI:61977"/>
        <dbReference type="ChEBI" id="CHEBI:456216"/>
        <dbReference type="EC" id="2.7.11.1"/>
    </reaction>
</comment>
<dbReference type="FunFam" id="3.30.200.20:FF:000394">
    <property type="entry name" value="Leucine-rich repeat receptor-like protein kinase"/>
    <property type="match status" value="1"/>
</dbReference>
<evidence type="ECO:0000256" key="20">
    <source>
        <dbReference type="SAM" id="SignalP"/>
    </source>
</evidence>
<evidence type="ECO:0000256" key="12">
    <source>
        <dbReference type="ARBA" id="ARBA00022840"/>
    </source>
</evidence>
<dbReference type="SUPFAM" id="SSF52058">
    <property type="entry name" value="L domain-like"/>
    <property type="match status" value="1"/>
</dbReference>
<keyword evidence="14 19" id="KW-0472">Membrane</keyword>
<gene>
    <name evidence="22" type="ORF">CKAN_00667100</name>
</gene>
<dbReference type="InterPro" id="IPR011009">
    <property type="entry name" value="Kinase-like_dom_sf"/>
</dbReference>
<dbReference type="InterPro" id="IPR032675">
    <property type="entry name" value="LRR_dom_sf"/>
</dbReference>
<dbReference type="GO" id="GO:0005524">
    <property type="term" value="F:ATP binding"/>
    <property type="evidence" value="ECO:0007669"/>
    <property type="project" value="UniProtKB-UniRule"/>
</dbReference>
<accession>A0A443NI13</accession>
<evidence type="ECO:0000256" key="5">
    <source>
        <dbReference type="ARBA" id="ARBA00022614"/>
    </source>
</evidence>
<dbReference type="Proteomes" id="UP000283530">
    <property type="component" value="Unassembled WGS sequence"/>
</dbReference>
<evidence type="ECO:0000313" key="22">
    <source>
        <dbReference type="EMBL" id="RWR78158.1"/>
    </source>
</evidence>
<keyword evidence="4" id="KW-0597">Phosphoprotein</keyword>
<evidence type="ECO:0000256" key="10">
    <source>
        <dbReference type="ARBA" id="ARBA00022741"/>
    </source>
</evidence>
<comment type="catalytic activity">
    <reaction evidence="17">
        <text>L-seryl-[protein] + ATP = O-phospho-L-seryl-[protein] + ADP + H(+)</text>
        <dbReference type="Rhea" id="RHEA:17989"/>
        <dbReference type="Rhea" id="RHEA-COMP:9863"/>
        <dbReference type="Rhea" id="RHEA-COMP:11604"/>
        <dbReference type="ChEBI" id="CHEBI:15378"/>
        <dbReference type="ChEBI" id="CHEBI:29999"/>
        <dbReference type="ChEBI" id="CHEBI:30616"/>
        <dbReference type="ChEBI" id="CHEBI:83421"/>
        <dbReference type="ChEBI" id="CHEBI:456216"/>
        <dbReference type="EC" id="2.7.11.1"/>
    </reaction>
</comment>
<evidence type="ECO:0000256" key="14">
    <source>
        <dbReference type="ARBA" id="ARBA00023136"/>
    </source>
</evidence>
<comment type="caution">
    <text evidence="22">The sequence shown here is derived from an EMBL/GenBank/DDBJ whole genome shotgun (WGS) entry which is preliminary data.</text>
</comment>
<feature type="signal peptide" evidence="20">
    <location>
        <begin position="1"/>
        <end position="20"/>
    </location>
</feature>
<evidence type="ECO:0000256" key="3">
    <source>
        <dbReference type="ARBA" id="ARBA00022527"/>
    </source>
</evidence>
<dbReference type="Pfam" id="PF07714">
    <property type="entry name" value="PK_Tyr_Ser-Thr"/>
    <property type="match status" value="1"/>
</dbReference>
<feature type="transmembrane region" description="Helical" evidence="19">
    <location>
        <begin position="512"/>
        <end position="535"/>
    </location>
</feature>
<dbReference type="FunFam" id="3.80.10.10:FF:000129">
    <property type="entry name" value="Leucine-rich repeat receptor-like kinase"/>
    <property type="match status" value="1"/>
</dbReference>
<evidence type="ECO:0000256" key="13">
    <source>
        <dbReference type="ARBA" id="ARBA00022989"/>
    </source>
</evidence>
<protein>
    <recommendedName>
        <fullName evidence="2">non-specific serine/threonine protein kinase</fullName>
        <ecNumber evidence="2">2.7.11.1</ecNumber>
    </recommendedName>
</protein>
<comment type="subcellular location">
    <subcellularLocation>
        <location evidence="1">Membrane</location>
        <topology evidence="1">Single-pass membrane protein</topology>
    </subcellularLocation>
</comment>
<dbReference type="PROSITE" id="PS00108">
    <property type="entry name" value="PROTEIN_KINASE_ST"/>
    <property type="match status" value="1"/>
</dbReference>
<dbReference type="SMART" id="SM00220">
    <property type="entry name" value="S_TKc"/>
    <property type="match status" value="1"/>
</dbReference>
<keyword evidence="6" id="KW-0808">Transferase</keyword>
<dbReference type="STRING" id="337451.A0A443NI13"/>
<evidence type="ECO:0000256" key="6">
    <source>
        <dbReference type="ARBA" id="ARBA00022679"/>
    </source>
</evidence>
<dbReference type="PANTHER" id="PTHR45631">
    <property type="entry name" value="OS07G0107800 PROTEIN-RELATED"/>
    <property type="match status" value="1"/>
</dbReference>
<dbReference type="InterPro" id="IPR000719">
    <property type="entry name" value="Prot_kinase_dom"/>
</dbReference>
<keyword evidence="23" id="KW-1185">Reference proteome</keyword>
<keyword evidence="12 18" id="KW-0067">ATP-binding</keyword>
<evidence type="ECO:0000256" key="15">
    <source>
        <dbReference type="ARBA" id="ARBA00023170"/>
    </source>
</evidence>
<evidence type="ECO:0000256" key="2">
    <source>
        <dbReference type="ARBA" id="ARBA00012513"/>
    </source>
</evidence>
<keyword evidence="13 19" id="KW-1133">Transmembrane helix</keyword>
<dbReference type="AlphaFoldDB" id="A0A443NI13"/>
<sequence length="946" mass="106028">MKLLWSSFVSLLIFVVLAHAQPGFISINCGMAEDSIYMNTINITYHSDAKYIETGVNNNIPEALLPTTTLRQLYSNVRSFPNGSRNCYNLSEITKGTKYLLRVHMWYGNYDGRNSIPQFDIYVGVNRWMIINDRSSVPFVREVILMAKRNYMSVCLVNTGLGIPFISALELRPLNNSMYKVVNETHSLTRWDQYDLGRSKYDNVDVTAGIRYPDDPYDLLWRPFDDIKWSSFNTSSRVTNPNVVFQPPSKVMMTAVRPVNESDALYYNWTVDDLSLQLQVYMHFAELEQLNASQKREFSVCCGDNLCYHSVVRPEYLVTTTVEPPQPLTGQSQYMCTFKQTSNSNRPPILNAIEVFVIRQYNEPPTRDQDVEAILDIKSSYRVKRNWMGDPCVPKSYSWQGLACNYTLSYAPTILSLNLSSFGLKGEVAASLANLKSIQSLDLSWNNLTGPIPNFLGDLPFLSSLNLSGNQLNGAVPPNLLRKVNGGSLLLSIDNNPNLATPVNDKKKSRKVIVPVLASVISTLVLLTIVGFLLLKFTQRRRQRAPIVKTNNQNAEIGSLPYENRQFTYADVLSITNNFQRPIGKGGFGTVYHGQMTNGTQVAVKMLPLRSIKSSCKCSKEFQDEVHLLMRVQHRNVVPFLGYCHEDGNMALIYEYMAQGQLGSHLSDSNSNALSWDRRLRISLDVAQGLEYLHNGCKPPIIHRDVKTANILLNGRLDAKIGDFGLSKVISDEFTHVSTAVKGTIGYLDPEYCNSSNLTEKSDVYSFGVVLLQLITGKPAIVRISGSEQRSLVDWAIPIVVGGDTKDVIDPKLEGNYDINSIQKVIEIARACTSQKSIERPTMRDIVVELKECLGNERALESGPESGWFMHSGPGSTVDQDTLPQKFYRIYPQGFVGIDCGIGIPDGLNYTDDTTQMIYTSDAKYIDTGINQEISAATYMKQTVPQ</sequence>
<dbReference type="EC" id="2.7.11.1" evidence="2"/>
<dbReference type="Pfam" id="PF12819">
    <property type="entry name" value="Malectin_like"/>
    <property type="match status" value="2"/>
</dbReference>
<dbReference type="Pfam" id="PF00560">
    <property type="entry name" value="LRR_1"/>
    <property type="match status" value="2"/>
</dbReference>
<keyword evidence="5" id="KW-0433">Leucine-rich repeat</keyword>
<keyword evidence="7 19" id="KW-0812">Transmembrane</keyword>
<feature type="binding site" evidence="18">
    <location>
        <position position="605"/>
    </location>
    <ligand>
        <name>ATP</name>
        <dbReference type="ChEBI" id="CHEBI:30616"/>
    </ligand>
</feature>
<evidence type="ECO:0000256" key="18">
    <source>
        <dbReference type="PROSITE-ProRule" id="PRU10141"/>
    </source>
</evidence>
<dbReference type="Gene3D" id="1.10.510.10">
    <property type="entry name" value="Transferase(Phosphotransferase) domain 1"/>
    <property type="match status" value="1"/>
</dbReference>
<keyword evidence="8 20" id="KW-0732">Signal</keyword>
<feature type="domain" description="Protein kinase" evidence="21">
    <location>
        <begin position="577"/>
        <end position="854"/>
    </location>
</feature>
<dbReference type="InterPro" id="IPR017441">
    <property type="entry name" value="Protein_kinase_ATP_BS"/>
</dbReference>
<evidence type="ECO:0000256" key="7">
    <source>
        <dbReference type="ARBA" id="ARBA00022692"/>
    </source>
</evidence>
<dbReference type="Gene3D" id="3.30.200.20">
    <property type="entry name" value="Phosphorylase Kinase, domain 1"/>
    <property type="match status" value="1"/>
</dbReference>
<evidence type="ECO:0000256" key="8">
    <source>
        <dbReference type="ARBA" id="ARBA00022729"/>
    </source>
</evidence>
<keyword evidence="9" id="KW-0677">Repeat</keyword>
<dbReference type="PANTHER" id="PTHR45631:SF202">
    <property type="entry name" value="SENESCENCE-INDUCED RECEPTOR-LIKE SERINE_THREONINE-PROTEIN KINASE"/>
    <property type="match status" value="1"/>
</dbReference>
<keyword evidence="10 18" id="KW-0547">Nucleotide-binding</keyword>
<keyword evidence="3" id="KW-0723">Serine/threonine-protein kinase</keyword>
<evidence type="ECO:0000256" key="17">
    <source>
        <dbReference type="ARBA" id="ARBA00048679"/>
    </source>
</evidence>
<evidence type="ECO:0000256" key="1">
    <source>
        <dbReference type="ARBA" id="ARBA00004167"/>
    </source>
</evidence>
<dbReference type="InterPro" id="IPR024788">
    <property type="entry name" value="Malectin-like_Carb-bd_dom"/>
</dbReference>
<dbReference type="FunFam" id="1.10.510.10:FF:000146">
    <property type="entry name" value="LRR receptor-like serine/threonine-protein kinase IOS1"/>
    <property type="match status" value="1"/>
</dbReference>
<proteinExistence type="predicted"/>
<dbReference type="PROSITE" id="PS50011">
    <property type="entry name" value="PROTEIN_KINASE_DOM"/>
    <property type="match status" value="1"/>
</dbReference>